<dbReference type="OrthoDB" id="418595at2759"/>
<accession>A0A0R3W3I4</accession>
<proteinExistence type="predicted"/>
<dbReference type="Proteomes" id="UP000282613">
    <property type="component" value="Unassembled WGS sequence"/>
</dbReference>
<feature type="compositionally biased region" description="Basic and acidic residues" evidence="1">
    <location>
        <begin position="218"/>
        <end position="229"/>
    </location>
</feature>
<organism evidence="4">
    <name type="scientific">Taenia asiatica</name>
    <name type="common">Asian tapeworm</name>
    <dbReference type="NCBI Taxonomy" id="60517"/>
    <lineage>
        <taxon>Eukaryota</taxon>
        <taxon>Metazoa</taxon>
        <taxon>Spiralia</taxon>
        <taxon>Lophotrochozoa</taxon>
        <taxon>Platyhelminthes</taxon>
        <taxon>Cestoda</taxon>
        <taxon>Eucestoda</taxon>
        <taxon>Cyclophyllidea</taxon>
        <taxon>Taeniidae</taxon>
        <taxon>Taenia</taxon>
    </lineage>
</organism>
<evidence type="ECO:0000313" key="4">
    <source>
        <dbReference type="WBParaSite" id="TASK_0000447901-mRNA-1"/>
    </source>
</evidence>
<feature type="compositionally biased region" description="Low complexity" evidence="1">
    <location>
        <begin position="181"/>
        <end position="195"/>
    </location>
</feature>
<gene>
    <name evidence="2" type="ORF">TASK_LOCUS4480</name>
</gene>
<feature type="compositionally biased region" description="Low complexity" evidence="1">
    <location>
        <begin position="237"/>
        <end position="248"/>
    </location>
</feature>
<feature type="region of interest" description="Disordered" evidence="1">
    <location>
        <begin position="160"/>
        <end position="195"/>
    </location>
</feature>
<dbReference type="EMBL" id="UYRS01018350">
    <property type="protein sequence ID" value="VDK33488.1"/>
    <property type="molecule type" value="Genomic_DNA"/>
</dbReference>
<keyword evidence="3" id="KW-1185">Reference proteome</keyword>
<evidence type="ECO:0000256" key="1">
    <source>
        <dbReference type="SAM" id="MobiDB-lite"/>
    </source>
</evidence>
<dbReference type="WBParaSite" id="TASK_0000447901-mRNA-1">
    <property type="protein sequence ID" value="TASK_0000447901-mRNA-1"/>
    <property type="gene ID" value="TASK_0000447901"/>
</dbReference>
<evidence type="ECO:0000313" key="2">
    <source>
        <dbReference type="EMBL" id="VDK33488.1"/>
    </source>
</evidence>
<feature type="region of interest" description="Disordered" evidence="1">
    <location>
        <begin position="211"/>
        <end position="248"/>
    </location>
</feature>
<dbReference type="AlphaFoldDB" id="A0A0R3W3I4"/>
<reference evidence="4" key="1">
    <citation type="submission" date="2017-02" db="UniProtKB">
        <authorList>
            <consortium name="WormBaseParasite"/>
        </authorList>
    </citation>
    <scope>IDENTIFICATION</scope>
</reference>
<evidence type="ECO:0000313" key="3">
    <source>
        <dbReference type="Proteomes" id="UP000282613"/>
    </source>
</evidence>
<dbReference type="STRING" id="60517.A0A0R3W3I4"/>
<sequence>MLLDPNTEAQKNCFHEILFYLSKEEEMKALKVCPSPLIRPIVRYESYSKSLGYFIRIITVFYYLGKTLNLYSRKNHICAPSVKLFRKQVPLPPQEIEQVGASLEQFGIKGGTRLSPMEVTILYQTQCSVNLPRTSLFVNSINDCYLLWDEAALWLEDVEPKSPGVPSEKSRSTGESVTLMGSASGSESDSSSVDSLTTFFTVEEGAKRRAKRMRNLVRRCEQRMRDLEGAHSPPPSTTSSSVSRRTNL</sequence>
<protein>
    <submittedName>
        <fullName evidence="4">BHLH domain-containing protein</fullName>
    </submittedName>
</protein>
<name>A0A0R3W3I4_TAEAS</name>
<reference evidence="2 3" key="2">
    <citation type="submission" date="2018-11" db="EMBL/GenBank/DDBJ databases">
        <authorList>
            <consortium name="Pathogen Informatics"/>
        </authorList>
    </citation>
    <scope>NUCLEOTIDE SEQUENCE [LARGE SCALE GENOMIC DNA]</scope>
</reference>